<dbReference type="EMBL" id="KN838178">
    <property type="protein sequence ID" value="KIJ22497.1"/>
    <property type="molecule type" value="Genomic_DNA"/>
</dbReference>
<gene>
    <name evidence="3" type="ORF">M422DRAFT_277058</name>
    <name evidence="2" type="ORF">M422DRAFT_277059</name>
</gene>
<feature type="region of interest" description="Disordered" evidence="1">
    <location>
        <begin position="1"/>
        <end position="22"/>
    </location>
</feature>
<organism evidence="2 4">
    <name type="scientific">Sphaerobolus stellatus (strain SS14)</name>
    <dbReference type="NCBI Taxonomy" id="990650"/>
    <lineage>
        <taxon>Eukaryota</taxon>
        <taxon>Fungi</taxon>
        <taxon>Dikarya</taxon>
        <taxon>Basidiomycota</taxon>
        <taxon>Agaricomycotina</taxon>
        <taxon>Agaricomycetes</taxon>
        <taxon>Phallomycetidae</taxon>
        <taxon>Geastrales</taxon>
        <taxon>Sphaerobolaceae</taxon>
        <taxon>Sphaerobolus</taxon>
    </lineage>
</organism>
<proteinExistence type="predicted"/>
<reference evidence="2 4" key="1">
    <citation type="submission" date="2014-06" db="EMBL/GenBank/DDBJ databases">
        <title>Evolutionary Origins and Diversification of the Mycorrhizal Mutualists.</title>
        <authorList>
            <consortium name="DOE Joint Genome Institute"/>
            <consortium name="Mycorrhizal Genomics Consortium"/>
            <person name="Kohler A."/>
            <person name="Kuo A."/>
            <person name="Nagy L.G."/>
            <person name="Floudas D."/>
            <person name="Copeland A."/>
            <person name="Barry K.W."/>
            <person name="Cichocki N."/>
            <person name="Veneault-Fourrey C."/>
            <person name="LaButti K."/>
            <person name="Lindquist E.A."/>
            <person name="Lipzen A."/>
            <person name="Lundell T."/>
            <person name="Morin E."/>
            <person name="Murat C."/>
            <person name="Riley R."/>
            <person name="Ohm R."/>
            <person name="Sun H."/>
            <person name="Tunlid A."/>
            <person name="Henrissat B."/>
            <person name="Grigoriev I.V."/>
            <person name="Hibbett D.S."/>
            <person name="Martin F."/>
        </authorList>
    </citation>
    <scope>NUCLEOTIDE SEQUENCE [LARGE SCALE GENOMIC DNA]</scope>
    <source>
        <strain evidence="2 4">SS14</strain>
    </source>
</reference>
<evidence type="ECO:0000313" key="4">
    <source>
        <dbReference type="Proteomes" id="UP000054279"/>
    </source>
</evidence>
<keyword evidence="4" id="KW-1185">Reference proteome</keyword>
<dbReference type="EMBL" id="KN838179">
    <property type="protein sequence ID" value="KIJ22496.1"/>
    <property type="molecule type" value="Genomic_DNA"/>
</dbReference>
<protein>
    <submittedName>
        <fullName evidence="2">Uncharacterized protein</fullName>
    </submittedName>
</protein>
<dbReference type="Proteomes" id="UP000054279">
    <property type="component" value="Unassembled WGS sequence"/>
</dbReference>
<evidence type="ECO:0000313" key="2">
    <source>
        <dbReference type="EMBL" id="KIJ22496.1"/>
    </source>
</evidence>
<accession>A0A0C9UAG8</accession>
<dbReference type="HOGENOM" id="CLU_2887293_0_0_1"/>
<evidence type="ECO:0000256" key="1">
    <source>
        <dbReference type="SAM" id="MobiDB-lite"/>
    </source>
</evidence>
<dbReference type="AlphaFoldDB" id="A0A0C9UAG8"/>
<name>A0A0C9UAG8_SPHS4</name>
<evidence type="ECO:0000313" key="3">
    <source>
        <dbReference type="EMBL" id="KIJ22497.1"/>
    </source>
</evidence>
<sequence length="63" mass="7258">MSNTEVSGEALSRFASTHPAVPPPNLNVLLIFLPDVTNLDFWIWRREWPKRQHVLDATESKTQ</sequence>